<organism evidence="3 4">
    <name type="scientific">Caenispirillum salinarum AK4</name>
    <dbReference type="NCBI Taxonomy" id="1238182"/>
    <lineage>
        <taxon>Bacteria</taxon>
        <taxon>Pseudomonadati</taxon>
        <taxon>Pseudomonadota</taxon>
        <taxon>Alphaproteobacteria</taxon>
        <taxon>Rhodospirillales</taxon>
        <taxon>Novispirillaceae</taxon>
        <taxon>Caenispirillum</taxon>
    </lineage>
</organism>
<dbReference type="PATRIC" id="fig|1238182.3.peg.2079"/>
<evidence type="ECO:0000313" key="3">
    <source>
        <dbReference type="EMBL" id="EKV30458.1"/>
    </source>
</evidence>
<dbReference type="EMBL" id="ANHY01000008">
    <property type="protein sequence ID" value="EKV30458.1"/>
    <property type="molecule type" value="Genomic_DNA"/>
</dbReference>
<dbReference type="Gene3D" id="3.40.50.720">
    <property type="entry name" value="NAD(P)-binding Rossmann-like Domain"/>
    <property type="match status" value="1"/>
</dbReference>
<dbReference type="PANTHER" id="PTHR46278:SF2">
    <property type="entry name" value="ASPARTATE-SEMIALDEHYDE DEHYDROGENASE"/>
    <property type="match status" value="1"/>
</dbReference>
<dbReference type="RefSeq" id="WP_009540525.1">
    <property type="nucleotide sequence ID" value="NZ_ANHY01000008.1"/>
</dbReference>
<dbReference type="NCBIfam" id="NF011456">
    <property type="entry name" value="PRK14874.1"/>
    <property type="match status" value="1"/>
</dbReference>
<dbReference type="Pfam" id="PF02774">
    <property type="entry name" value="Semialdhyde_dhC"/>
    <property type="match status" value="1"/>
</dbReference>
<comment type="caution">
    <text evidence="3">The sequence shown here is derived from an EMBL/GenBank/DDBJ whole genome shotgun (WGS) entry which is preliminary data.</text>
</comment>
<dbReference type="AlphaFoldDB" id="K9HJ90"/>
<dbReference type="GO" id="GO:0008652">
    <property type="term" value="P:amino acid biosynthetic process"/>
    <property type="evidence" value="ECO:0007669"/>
    <property type="project" value="InterPro"/>
</dbReference>
<keyword evidence="4" id="KW-1185">Reference proteome</keyword>
<feature type="domain" description="Semialdehyde dehydrogenase NAD-binding" evidence="2">
    <location>
        <begin position="4"/>
        <end position="120"/>
    </location>
</feature>
<dbReference type="Pfam" id="PF01118">
    <property type="entry name" value="Semialdhyde_dh"/>
    <property type="match status" value="1"/>
</dbReference>
<evidence type="ECO:0000256" key="1">
    <source>
        <dbReference type="ARBA" id="ARBA00010584"/>
    </source>
</evidence>
<reference evidence="3 4" key="1">
    <citation type="journal article" date="2013" name="Genome Announc.">
        <title>Draft Genome Sequence of an Alphaproteobacterium, Caenispirillum salinarum AK4(T), Isolated from a Solar Saltern.</title>
        <authorList>
            <person name="Khatri I."/>
            <person name="Singh A."/>
            <person name="Korpole S."/>
            <person name="Pinnaka A.K."/>
            <person name="Subramanian S."/>
        </authorList>
    </citation>
    <scope>NUCLEOTIDE SEQUENCE [LARGE SCALE GENOMIC DNA]</scope>
    <source>
        <strain evidence="3 4">AK4</strain>
    </source>
</reference>
<dbReference type="SUPFAM" id="SSF51735">
    <property type="entry name" value="NAD(P)-binding Rossmann-fold domains"/>
    <property type="match status" value="1"/>
</dbReference>
<dbReference type="CDD" id="cd17894">
    <property type="entry name" value="ASADH_USG1_N"/>
    <property type="match status" value="1"/>
</dbReference>
<gene>
    <name evidence="3" type="ORF">C882_4417</name>
</gene>
<dbReference type="OrthoDB" id="9805684at2"/>
<dbReference type="PANTHER" id="PTHR46278">
    <property type="entry name" value="DEHYDROGENASE, PUTATIVE-RELATED"/>
    <property type="match status" value="1"/>
</dbReference>
<dbReference type="STRING" id="1238182.C882_4417"/>
<proteinExistence type="inferred from homology"/>
<dbReference type="GO" id="GO:0016620">
    <property type="term" value="F:oxidoreductase activity, acting on the aldehyde or oxo group of donors, NAD or NADP as acceptor"/>
    <property type="evidence" value="ECO:0007669"/>
    <property type="project" value="InterPro"/>
</dbReference>
<dbReference type="PIRSF" id="PIRSF000148">
    <property type="entry name" value="ASA_dh"/>
    <property type="match status" value="1"/>
</dbReference>
<dbReference type="InterPro" id="IPR036291">
    <property type="entry name" value="NAD(P)-bd_dom_sf"/>
</dbReference>
<dbReference type="SUPFAM" id="SSF55347">
    <property type="entry name" value="Glyceraldehyde-3-phosphate dehydrogenase-like, C-terminal domain"/>
    <property type="match status" value="1"/>
</dbReference>
<evidence type="ECO:0000259" key="2">
    <source>
        <dbReference type="SMART" id="SM00859"/>
    </source>
</evidence>
<dbReference type="Gene3D" id="3.30.360.10">
    <property type="entry name" value="Dihydrodipicolinate Reductase, domain 2"/>
    <property type="match status" value="1"/>
</dbReference>
<name>K9HJ90_9PROT</name>
<accession>K9HJ90</accession>
<dbReference type="SMART" id="SM00859">
    <property type="entry name" value="Semialdhyde_dh"/>
    <property type="match status" value="1"/>
</dbReference>
<evidence type="ECO:0000313" key="4">
    <source>
        <dbReference type="Proteomes" id="UP000009881"/>
    </source>
</evidence>
<sequence length="341" mass="36524">MAVRIAVMGATSNVGREILQVLSESGIPHTDVTALAADRSVGGEASYGEDDTVSVGDIGRFDFRGVDIVYCALPEEEATIHVPRAAEAGAVVIDTGPRFRMEPDVPMVAAGVNPKALARYAKRNIVATPSTITLMVAEALSPIHDAFSLTRTLVTTYQSVSAEGRPAMDELFNQTRGIYVNEPVTSNQTEFVKQIAFNVLPTVGEFEKKGGATSEEAGLARESVKLFGADMRLHANCAVVPVFVGHSAFINIECEEGFNEDQLKAAWRKSEGVSVVDHREPQGVVTPAETPGEDAVFISRVRLDTTVENGASFWLTGDNLRRSAVNAVRVGQILAAEHLGK</sequence>
<protein>
    <submittedName>
        <fullName evidence="3">Aspartate-semialdehyde dehydrogenase</fullName>
    </submittedName>
</protein>
<dbReference type="eggNOG" id="COG0136">
    <property type="taxonomic scope" value="Bacteria"/>
</dbReference>
<dbReference type="GO" id="GO:0046983">
    <property type="term" value="F:protein dimerization activity"/>
    <property type="evidence" value="ECO:0007669"/>
    <property type="project" value="InterPro"/>
</dbReference>
<comment type="similarity">
    <text evidence="1">Belongs to the aspartate-semialdehyde dehydrogenase family.</text>
</comment>
<dbReference type="GO" id="GO:0051287">
    <property type="term" value="F:NAD binding"/>
    <property type="evidence" value="ECO:0007669"/>
    <property type="project" value="InterPro"/>
</dbReference>
<dbReference type="InterPro" id="IPR000534">
    <property type="entry name" value="Semialdehyde_DH_NAD-bd"/>
</dbReference>
<dbReference type="InterPro" id="IPR012280">
    <property type="entry name" value="Semialdhyde_DH_dimer_dom"/>
</dbReference>
<dbReference type="Proteomes" id="UP000009881">
    <property type="component" value="Unassembled WGS sequence"/>
</dbReference>